<dbReference type="EMBL" id="CP034207">
    <property type="protein sequence ID" value="QBZ60355.1"/>
    <property type="molecule type" value="Genomic_DNA"/>
</dbReference>
<dbReference type="Pfam" id="PF15460">
    <property type="entry name" value="SAS4"/>
    <property type="match status" value="1"/>
</dbReference>
<feature type="compositionally biased region" description="Acidic residues" evidence="1">
    <location>
        <begin position="425"/>
        <end position="457"/>
    </location>
</feature>
<proteinExistence type="predicted"/>
<reference evidence="2 3" key="1">
    <citation type="journal article" date="2019" name="Mol. Biol. Evol.">
        <title>Blast fungal genomes show frequent chromosomal changes, gene gains and losses, and effector gene turnover.</title>
        <authorList>
            <person name="Gomez Luciano L.B."/>
            <person name="Jason Tsai I."/>
            <person name="Chuma I."/>
            <person name="Tosa Y."/>
            <person name="Chen Y.H."/>
            <person name="Li J.Y."/>
            <person name="Li M.Y."/>
            <person name="Jade Lu M.Y."/>
            <person name="Nakayashiki H."/>
            <person name="Li W.H."/>
        </authorList>
    </citation>
    <scope>NUCLEOTIDE SEQUENCE [LARGE SCALE GENOMIC DNA]</scope>
    <source>
        <strain evidence="2">MZ5-1-6</strain>
    </source>
</reference>
<dbReference type="Proteomes" id="UP000294847">
    <property type="component" value="Chromosome 4"/>
</dbReference>
<dbReference type="GO" id="GO:0033255">
    <property type="term" value="C:SAS acetyltransferase complex"/>
    <property type="evidence" value="ECO:0007669"/>
    <property type="project" value="InterPro"/>
</dbReference>
<feature type="compositionally biased region" description="Basic and acidic residues" evidence="1">
    <location>
        <begin position="194"/>
        <end position="211"/>
    </location>
</feature>
<dbReference type="PANTHER" id="PTHR38422:SF1">
    <property type="entry name" value="SOMETHING ABOUT SILENCING PROTEIN 4"/>
    <property type="match status" value="1"/>
</dbReference>
<dbReference type="PANTHER" id="PTHR38422">
    <property type="entry name" value="SOMETHING ABOUT SILENCING PROTEIN 4"/>
    <property type="match status" value="1"/>
</dbReference>
<feature type="compositionally biased region" description="Basic residues" evidence="1">
    <location>
        <begin position="473"/>
        <end position="482"/>
    </location>
</feature>
<name>A0A4P7NES1_PYROR</name>
<dbReference type="GO" id="GO:0004402">
    <property type="term" value="F:histone acetyltransferase activity"/>
    <property type="evidence" value="ECO:0007669"/>
    <property type="project" value="TreeGrafter"/>
</dbReference>
<evidence type="ECO:0000256" key="1">
    <source>
        <dbReference type="SAM" id="MobiDB-lite"/>
    </source>
</evidence>
<protein>
    <submittedName>
        <fullName evidence="2">Uncharacterized protein</fullName>
    </submittedName>
</protein>
<gene>
    <name evidence="2" type="ORF">PoMZ_07296</name>
</gene>
<dbReference type="InterPro" id="IPR038988">
    <property type="entry name" value="Sas4"/>
</dbReference>
<organism evidence="2 3">
    <name type="scientific">Pyricularia oryzae</name>
    <name type="common">Rice blast fungus</name>
    <name type="synonym">Magnaporthe oryzae</name>
    <dbReference type="NCBI Taxonomy" id="318829"/>
    <lineage>
        <taxon>Eukaryota</taxon>
        <taxon>Fungi</taxon>
        <taxon>Dikarya</taxon>
        <taxon>Ascomycota</taxon>
        <taxon>Pezizomycotina</taxon>
        <taxon>Sordariomycetes</taxon>
        <taxon>Sordariomycetidae</taxon>
        <taxon>Magnaporthales</taxon>
        <taxon>Pyriculariaceae</taxon>
        <taxon>Pyricularia</taxon>
    </lineage>
</organism>
<sequence length="565" mass="64603">MTVFVSPMASVTRSRRAESHTTYPMLQTRFSNNSNKKLVFSQAISVAPKRRRDEHPEKPIDINPIQSPKRQRLTINLSSSPNADFHPRTVAVPPPPPLTHPPTRSRPSRDAATAVHCSPPSTSTSTHNQAGKPPARIRSRPSLPPPLPSLSSAYSTDILQPPQVKAGSPNIESSRPIARARNAVSRELGSLHVKPSETKATEGRKLRSQENTRLKSDLSAYFPDYDEVIGNDPRQENLLEPYTSIVIVDDPKVERDQQDHRKVESFPVRSYSDGLFANLVDTQVFNLDFLQNQLSLDDDHTDPLPDALFEPVHKRAERAERSVRNTERGRAQHEKEQIIRLLDGLQGHDWLRVMGVSGITETKKKEFEEPRQHFIRGCEAILDKFRLWGVEEKRRKLEKERAIAQAARAESDDSLAEEDAKNEDMREEQEEGDEEDEEDEDEGNDEEVPDSEAESDLDASIAKQLSDETQARARSRKQHQRTHPSMESLDLLPPRPFTSFFEKKYQRDAALSRNRRKGRTVLAWGHVVPEMEVEDFELPEEFLDEEILRRNARRKRRDKRGVLRR</sequence>
<evidence type="ECO:0000313" key="2">
    <source>
        <dbReference type="EMBL" id="QBZ60355.1"/>
    </source>
</evidence>
<feature type="region of interest" description="Disordered" evidence="1">
    <location>
        <begin position="405"/>
        <end position="495"/>
    </location>
</feature>
<dbReference type="AlphaFoldDB" id="A0A4P7NES1"/>
<evidence type="ECO:0000313" key="3">
    <source>
        <dbReference type="Proteomes" id="UP000294847"/>
    </source>
</evidence>
<feature type="compositionally biased region" description="Polar residues" evidence="1">
    <location>
        <begin position="64"/>
        <end position="82"/>
    </location>
</feature>
<dbReference type="InterPro" id="IPR029184">
    <property type="entry name" value="Sas4_dom"/>
</dbReference>
<feature type="region of interest" description="Disordered" evidence="1">
    <location>
        <begin position="47"/>
        <end position="154"/>
    </location>
</feature>
<feature type="compositionally biased region" description="Basic and acidic residues" evidence="1">
    <location>
        <begin position="51"/>
        <end position="60"/>
    </location>
</feature>
<feature type="region of interest" description="Disordered" evidence="1">
    <location>
        <begin position="185"/>
        <end position="211"/>
    </location>
</feature>
<accession>A0A4P7NES1</accession>